<dbReference type="InterPro" id="IPR003594">
    <property type="entry name" value="HATPase_dom"/>
</dbReference>
<evidence type="ECO:0000256" key="5">
    <source>
        <dbReference type="ARBA" id="ARBA00022679"/>
    </source>
</evidence>
<dbReference type="SUPFAM" id="SSF55874">
    <property type="entry name" value="ATPase domain of HSP90 chaperone/DNA topoisomerase II/histidine kinase"/>
    <property type="match status" value="1"/>
</dbReference>
<dbReference type="PROSITE" id="PS50112">
    <property type="entry name" value="PAS"/>
    <property type="match status" value="1"/>
</dbReference>
<dbReference type="InterPro" id="IPR005467">
    <property type="entry name" value="His_kinase_dom"/>
</dbReference>
<keyword evidence="5" id="KW-0808">Transferase</keyword>
<evidence type="ECO:0000256" key="8">
    <source>
        <dbReference type="ARBA" id="ARBA00023136"/>
    </source>
</evidence>
<feature type="domain" description="PAS" evidence="11">
    <location>
        <begin position="241"/>
        <end position="281"/>
    </location>
</feature>
<dbReference type="PANTHER" id="PTHR45453">
    <property type="entry name" value="PHOSPHATE REGULON SENSOR PROTEIN PHOR"/>
    <property type="match status" value="1"/>
</dbReference>
<evidence type="ECO:0000256" key="3">
    <source>
        <dbReference type="ARBA" id="ARBA00012438"/>
    </source>
</evidence>
<dbReference type="SUPFAM" id="SSF47384">
    <property type="entry name" value="Homodimeric domain of signal transducing histidine kinase"/>
    <property type="match status" value="1"/>
</dbReference>
<dbReference type="InterPro" id="IPR000014">
    <property type="entry name" value="PAS"/>
</dbReference>
<dbReference type="SMART" id="SM00387">
    <property type="entry name" value="HATPase_c"/>
    <property type="match status" value="1"/>
</dbReference>
<evidence type="ECO:0000259" key="11">
    <source>
        <dbReference type="PROSITE" id="PS50112"/>
    </source>
</evidence>
<dbReference type="GO" id="GO:0000155">
    <property type="term" value="F:phosphorelay sensor kinase activity"/>
    <property type="evidence" value="ECO:0007669"/>
    <property type="project" value="InterPro"/>
</dbReference>
<evidence type="ECO:0000259" key="10">
    <source>
        <dbReference type="PROSITE" id="PS50109"/>
    </source>
</evidence>
<dbReference type="Proteomes" id="UP000824063">
    <property type="component" value="Unassembled WGS sequence"/>
</dbReference>
<gene>
    <name evidence="12" type="ORF">IAA20_07385</name>
</gene>
<comment type="subcellular location">
    <subcellularLocation>
        <location evidence="2">Membrane</location>
    </subcellularLocation>
</comment>
<dbReference type="InterPro" id="IPR050351">
    <property type="entry name" value="BphY/WalK/GraS-like"/>
</dbReference>
<evidence type="ECO:0000256" key="6">
    <source>
        <dbReference type="ARBA" id="ARBA00022777"/>
    </source>
</evidence>
<protein>
    <recommendedName>
        <fullName evidence="3">histidine kinase</fullName>
        <ecNumber evidence="3">2.7.13.3</ecNumber>
    </recommendedName>
</protein>
<feature type="transmembrane region" description="Helical" evidence="9">
    <location>
        <begin position="12"/>
        <end position="31"/>
    </location>
</feature>
<dbReference type="Pfam" id="PF00512">
    <property type="entry name" value="HisKA"/>
    <property type="match status" value="1"/>
</dbReference>
<dbReference type="PANTHER" id="PTHR45453:SF1">
    <property type="entry name" value="PHOSPHATE REGULON SENSOR PROTEIN PHOR"/>
    <property type="match status" value="1"/>
</dbReference>
<dbReference type="EMBL" id="DXBN01000163">
    <property type="protein sequence ID" value="HIZ53745.1"/>
    <property type="molecule type" value="Genomic_DNA"/>
</dbReference>
<keyword evidence="7" id="KW-0902">Two-component regulatory system</keyword>
<dbReference type="PROSITE" id="PS50109">
    <property type="entry name" value="HIS_KIN"/>
    <property type="match status" value="1"/>
</dbReference>
<evidence type="ECO:0000256" key="9">
    <source>
        <dbReference type="SAM" id="Phobius"/>
    </source>
</evidence>
<feature type="transmembrane region" description="Helical" evidence="9">
    <location>
        <begin position="163"/>
        <end position="183"/>
    </location>
</feature>
<evidence type="ECO:0000256" key="2">
    <source>
        <dbReference type="ARBA" id="ARBA00004370"/>
    </source>
</evidence>
<dbReference type="AlphaFoldDB" id="A0A9D2JJF4"/>
<keyword evidence="9" id="KW-1133">Transmembrane helix</keyword>
<dbReference type="PRINTS" id="PR00344">
    <property type="entry name" value="BCTRLSENSOR"/>
</dbReference>
<accession>A0A9D2JJF4</accession>
<evidence type="ECO:0000256" key="4">
    <source>
        <dbReference type="ARBA" id="ARBA00022553"/>
    </source>
</evidence>
<dbReference type="Pfam" id="PF02518">
    <property type="entry name" value="HATPase_c"/>
    <property type="match status" value="1"/>
</dbReference>
<dbReference type="FunFam" id="3.30.565.10:FF:000006">
    <property type="entry name" value="Sensor histidine kinase WalK"/>
    <property type="match status" value="1"/>
</dbReference>
<evidence type="ECO:0000256" key="1">
    <source>
        <dbReference type="ARBA" id="ARBA00000085"/>
    </source>
</evidence>
<reference evidence="12" key="1">
    <citation type="journal article" date="2021" name="PeerJ">
        <title>Extensive microbial diversity within the chicken gut microbiome revealed by metagenomics and culture.</title>
        <authorList>
            <person name="Gilroy R."/>
            <person name="Ravi A."/>
            <person name="Getino M."/>
            <person name="Pursley I."/>
            <person name="Horton D.L."/>
            <person name="Alikhan N.F."/>
            <person name="Baker D."/>
            <person name="Gharbi K."/>
            <person name="Hall N."/>
            <person name="Watson M."/>
            <person name="Adriaenssens E.M."/>
            <person name="Foster-Nyarko E."/>
            <person name="Jarju S."/>
            <person name="Secka A."/>
            <person name="Antonio M."/>
            <person name="Oren A."/>
            <person name="Chaudhuri R.R."/>
            <person name="La Ragione R."/>
            <person name="Hildebrand F."/>
            <person name="Pallen M.J."/>
        </authorList>
    </citation>
    <scope>NUCLEOTIDE SEQUENCE</scope>
    <source>
        <strain evidence="12">CHK172-16539</strain>
    </source>
</reference>
<dbReference type="SMART" id="SM00091">
    <property type="entry name" value="PAS"/>
    <property type="match status" value="1"/>
</dbReference>
<dbReference type="Gene3D" id="1.10.287.130">
    <property type="match status" value="1"/>
</dbReference>
<dbReference type="GO" id="GO:0005886">
    <property type="term" value="C:plasma membrane"/>
    <property type="evidence" value="ECO:0007669"/>
    <property type="project" value="TreeGrafter"/>
</dbReference>
<dbReference type="GO" id="GO:0004721">
    <property type="term" value="F:phosphoprotein phosphatase activity"/>
    <property type="evidence" value="ECO:0007669"/>
    <property type="project" value="TreeGrafter"/>
</dbReference>
<feature type="domain" description="Histidine kinase" evidence="10">
    <location>
        <begin position="360"/>
        <end position="574"/>
    </location>
</feature>
<reference evidence="12" key="2">
    <citation type="submission" date="2021-04" db="EMBL/GenBank/DDBJ databases">
        <authorList>
            <person name="Gilroy R."/>
        </authorList>
    </citation>
    <scope>NUCLEOTIDE SEQUENCE</scope>
    <source>
        <strain evidence="12">CHK172-16539</strain>
    </source>
</reference>
<keyword evidence="4" id="KW-0597">Phosphoprotein</keyword>
<name>A0A9D2JJF4_9ENTE</name>
<evidence type="ECO:0000313" key="12">
    <source>
        <dbReference type="EMBL" id="HIZ53745.1"/>
    </source>
</evidence>
<dbReference type="GO" id="GO:0016036">
    <property type="term" value="P:cellular response to phosphate starvation"/>
    <property type="evidence" value="ECO:0007669"/>
    <property type="project" value="TreeGrafter"/>
</dbReference>
<dbReference type="SUPFAM" id="SSF55785">
    <property type="entry name" value="PYP-like sensor domain (PAS domain)"/>
    <property type="match status" value="1"/>
</dbReference>
<evidence type="ECO:0000256" key="7">
    <source>
        <dbReference type="ARBA" id="ARBA00023012"/>
    </source>
</evidence>
<dbReference type="SMART" id="SM00388">
    <property type="entry name" value="HisKA"/>
    <property type="match status" value="1"/>
</dbReference>
<dbReference type="CDD" id="cd00082">
    <property type="entry name" value="HisKA"/>
    <property type="match status" value="1"/>
</dbReference>
<sequence>MAKKNRTLYLSWFFLLLIAFSTGWFFMAKFYDQQVLSQQARYLEEKAGLFLQLSEQNMDELEVLVSMHPLDPGERLTSLDEKGNILFDTFDPQLQGQRSDRPEIKAVLKNQQLGRSLRPSETLQKELLYIAIPIKQDKELVGILRIAETTESFWPESIQMKRAIFLVYFILCSLFTFALFKIIRQRNHPIETILPVLKRMIKEPSHAETIISNSSQWNELYQSVNQLSEGVSQRYQTYQATEKQFYFLLEELTIGVFSLDEDHRITFMNQAMKEQIAYYQELPEKAAFEAIISEAELIQMVYQLSESLPFIHQEIITTHQKKRLDISLSYFNETQQILGVSYDFTRIHQLEKMQKDFVGNVSHELKTPITSLIGFTETLLDGAKDDPETLTTFLQIMQKEAYRLEKLTQEIIQLSKGDQVTYTTESINVYQFFQQLIAGYQKVIDDKQITVDIQGPKEVDFETKMALFYPLCKNLIENALYYSLANGKVLIHFTLEQGLHFTIQDFGIGISPEDIERIYERFYRVDKARTRNTGGSGIGLSIVKDSVEQLNGSIQLDSHLGVGTTFTVYLPFLP</sequence>
<organism evidence="12 13">
    <name type="scientific">Candidatus Enterococcus avicola</name>
    <dbReference type="NCBI Taxonomy" id="2838561"/>
    <lineage>
        <taxon>Bacteria</taxon>
        <taxon>Bacillati</taxon>
        <taxon>Bacillota</taxon>
        <taxon>Bacilli</taxon>
        <taxon>Lactobacillales</taxon>
        <taxon>Enterococcaceae</taxon>
        <taxon>Enterococcus</taxon>
    </lineage>
</organism>
<dbReference type="EC" id="2.7.13.3" evidence="3"/>
<dbReference type="FunFam" id="1.10.287.130:FF:000001">
    <property type="entry name" value="Two-component sensor histidine kinase"/>
    <property type="match status" value="1"/>
</dbReference>
<dbReference type="CDD" id="cd00075">
    <property type="entry name" value="HATPase"/>
    <property type="match status" value="1"/>
</dbReference>
<keyword evidence="6 12" id="KW-0418">Kinase</keyword>
<comment type="caution">
    <text evidence="12">The sequence shown here is derived from an EMBL/GenBank/DDBJ whole genome shotgun (WGS) entry which is preliminary data.</text>
</comment>
<dbReference type="InterPro" id="IPR036097">
    <property type="entry name" value="HisK_dim/P_sf"/>
</dbReference>
<keyword evidence="8 9" id="KW-0472">Membrane</keyword>
<dbReference type="Gene3D" id="3.30.450.20">
    <property type="entry name" value="PAS domain"/>
    <property type="match status" value="2"/>
</dbReference>
<keyword evidence="9" id="KW-0812">Transmembrane</keyword>
<proteinExistence type="predicted"/>
<dbReference type="InterPro" id="IPR003661">
    <property type="entry name" value="HisK_dim/P_dom"/>
</dbReference>
<dbReference type="InterPro" id="IPR035965">
    <property type="entry name" value="PAS-like_dom_sf"/>
</dbReference>
<evidence type="ECO:0000313" key="13">
    <source>
        <dbReference type="Proteomes" id="UP000824063"/>
    </source>
</evidence>
<dbReference type="Gene3D" id="3.30.565.10">
    <property type="entry name" value="Histidine kinase-like ATPase, C-terminal domain"/>
    <property type="match status" value="1"/>
</dbReference>
<dbReference type="InterPro" id="IPR036890">
    <property type="entry name" value="HATPase_C_sf"/>
</dbReference>
<dbReference type="InterPro" id="IPR004358">
    <property type="entry name" value="Sig_transdc_His_kin-like_C"/>
</dbReference>
<comment type="catalytic activity">
    <reaction evidence="1">
        <text>ATP + protein L-histidine = ADP + protein N-phospho-L-histidine.</text>
        <dbReference type="EC" id="2.7.13.3"/>
    </reaction>
</comment>